<name>A0AAU0F538_9FLAO</name>
<feature type="chain" id="PRO_5043759322" evidence="1">
    <location>
        <begin position="20"/>
        <end position="290"/>
    </location>
</feature>
<dbReference type="AlphaFoldDB" id="A0AAU0F538"/>
<dbReference type="Proteomes" id="UP001432059">
    <property type="component" value="Chromosome"/>
</dbReference>
<feature type="signal peptide" evidence="1">
    <location>
        <begin position="1"/>
        <end position="19"/>
    </location>
</feature>
<dbReference type="RefSeq" id="WP_327983937.1">
    <property type="nucleotide sequence ID" value="NZ_CP136426.1"/>
</dbReference>
<evidence type="ECO:0000313" key="3">
    <source>
        <dbReference type="Proteomes" id="UP001432059"/>
    </source>
</evidence>
<dbReference type="KEGG" id="bpor:BPO_1913"/>
<accession>A0AAU0F538</accession>
<dbReference type="EMBL" id="CP136426">
    <property type="protein sequence ID" value="WOC52560.1"/>
    <property type="molecule type" value="Genomic_DNA"/>
</dbReference>
<keyword evidence="1" id="KW-0732">Signal</keyword>
<protein>
    <submittedName>
        <fullName evidence="2">Uncharacterized protein</fullName>
    </submittedName>
</protein>
<proteinExistence type="predicted"/>
<keyword evidence="3" id="KW-1185">Reference proteome</keyword>
<evidence type="ECO:0000313" key="2">
    <source>
        <dbReference type="EMBL" id="WOC52560.1"/>
    </source>
</evidence>
<reference evidence="2" key="1">
    <citation type="submission" date="2023-10" db="EMBL/GenBank/DDBJ databases">
        <title>Characterization and whole genome sequencing of a novel strain of Bergeyella porcorum QD2021 isolated from pig.</title>
        <authorList>
            <person name="Liu G."/>
            <person name="Chen C."/>
            <person name="Han X."/>
        </authorList>
    </citation>
    <scope>NUCLEOTIDE SEQUENCE</scope>
    <source>
        <strain evidence="2">QD2021</strain>
    </source>
</reference>
<sequence>MKKILFSISLMLGAVASQAQVKVGANAQTEGTKDYVGLSVSSNTKQGFMPPVVVLTDIADKVLPIKNPVEGMLVYNLGSSTVQQGMYVWNAAANGGNGIWVQLADTSNIISTMTMVNSQPFKVLANAALGDYQTLNSVTYNKLTDKIGAEYDANGLTLVANSGYVITVALNIKPADAAYYLNNNGLVGTHAHLHKYILALKDTNGNIHGTPVRVSSVSGVGANDNVHTVYATFAFPIVLTKVTLFPHIAYEKNASNSNEGTYYPNQPAGNSGAIEIVDSKIYIERGILAL</sequence>
<evidence type="ECO:0000256" key="1">
    <source>
        <dbReference type="SAM" id="SignalP"/>
    </source>
</evidence>
<gene>
    <name evidence="2" type="ORF">BPO_1913</name>
</gene>
<organism evidence="2 3">
    <name type="scientific">Bergeyella porcorum</name>
    <dbReference type="NCBI Taxonomy" id="1735111"/>
    <lineage>
        <taxon>Bacteria</taxon>
        <taxon>Pseudomonadati</taxon>
        <taxon>Bacteroidota</taxon>
        <taxon>Flavobacteriia</taxon>
        <taxon>Flavobacteriales</taxon>
        <taxon>Weeksellaceae</taxon>
        <taxon>Bergeyella</taxon>
    </lineage>
</organism>